<dbReference type="AlphaFoldDB" id="A0A699Z592"/>
<gene>
    <name evidence="3" type="ORF">HaLaN_13206</name>
</gene>
<dbReference type="Gene3D" id="3.40.50.1820">
    <property type="entry name" value="alpha/beta hydrolase"/>
    <property type="match status" value="1"/>
</dbReference>
<dbReference type="SUPFAM" id="SSF53474">
    <property type="entry name" value="alpha/beta-Hydrolases"/>
    <property type="match status" value="1"/>
</dbReference>
<dbReference type="PRINTS" id="PR00414">
    <property type="entry name" value="PPTHIESTRASE"/>
</dbReference>
<evidence type="ECO:0000256" key="1">
    <source>
        <dbReference type="SAM" id="MobiDB-lite"/>
    </source>
</evidence>
<evidence type="ECO:0000256" key="2">
    <source>
        <dbReference type="SAM" id="SignalP"/>
    </source>
</evidence>
<accession>A0A699Z592</accession>
<organism evidence="3 4">
    <name type="scientific">Haematococcus lacustris</name>
    <name type="common">Green alga</name>
    <name type="synonym">Haematococcus pluvialis</name>
    <dbReference type="NCBI Taxonomy" id="44745"/>
    <lineage>
        <taxon>Eukaryota</taxon>
        <taxon>Viridiplantae</taxon>
        <taxon>Chlorophyta</taxon>
        <taxon>core chlorophytes</taxon>
        <taxon>Chlorophyceae</taxon>
        <taxon>CS clade</taxon>
        <taxon>Chlamydomonadales</taxon>
        <taxon>Haematococcaceae</taxon>
        <taxon>Haematococcus</taxon>
    </lineage>
</organism>
<feature type="chain" id="PRO_5025392396" evidence="2">
    <location>
        <begin position="22"/>
        <end position="169"/>
    </location>
</feature>
<proteinExistence type="predicted"/>
<evidence type="ECO:0000313" key="3">
    <source>
        <dbReference type="EMBL" id="GFH16725.1"/>
    </source>
</evidence>
<dbReference type="GO" id="GO:0098599">
    <property type="term" value="F:palmitoyl hydrolase activity"/>
    <property type="evidence" value="ECO:0007669"/>
    <property type="project" value="InterPro"/>
</dbReference>
<dbReference type="EMBL" id="BLLF01001042">
    <property type="protein sequence ID" value="GFH16725.1"/>
    <property type="molecule type" value="Genomic_DNA"/>
</dbReference>
<keyword evidence="2" id="KW-0732">Signal</keyword>
<name>A0A699Z592_HAELA</name>
<evidence type="ECO:0000313" key="4">
    <source>
        <dbReference type="Proteomes" id="UP000485058"/>
    </source>
</evidence>
<dbReference type="Proteomes" id="UP000485058">
    <property type="component" value="Unassembled WGS sequence"/>
</dbReference>
<dbReference type="InterPro" id="IPR002472">
    <property type="entry name" value="Palm_thioest"/>
</dbReference>
<feature type="region of interest" description="Disordered" evidence="1">
    <location>
        <begin position="104"/>
        <end position="169"/>
    </location>
</feature>
<reference evidence="3 4" key="1">
    <citation type="submission" date="2020-02" db="EMBL/GenBank/DDBJ databases">
        <title>Draft genome sequence of Haematococcus lacustris strain NIES-144.</title>
        <authorList>
            <person name="Morimoto D."/>
            <person name="Nakagawa S."/>
            <person name="Yoshida T."/>
            <person name="Sawayama S."/>
        </authorList>
    </citation>
    <scope>NUCLEOTIDE SEQUENCE [LARGE SCALE GENOMIC DNA]</scope>
    <source>
        <strain evidence="3 4">NIES-144</strain>
    </source>
</reference>
<sequence>MTQLILFSCLVILSSVPCLRASFVTRVRGDANTSALPVVLWHGMGDSCCASYSIGAIKAEIEQQLGVYVHSIATGSTAAADVWSSYFGSVNDQHARAGRRIQRRGLQPGGPVPAGRGAALPAHRTHRSHLGHTGCAAPGRHQRPRLQHRAGQPEWRPAPGLCAADPHRV</sequence>
<comment type="caution">
    <text evidence="3">The sequence shown here is derived from an EMBL/GenBank/DDBJ whole genome shotgun (WGS) entry which is preliminary data.</text>
</comment>
<feature type="signal peptide" evidence="2">
    <location>
        <begin position="1"/>
        <end position="21"/>
    </location>
</feature>
<protein>
    <submittedName>
        <fullName evidence="3">Palmitoyl protein thioesterase</fullName>
    </submittedName>
</protein>
<dbReference type="Pfam" id="PF02089">
    <property type="entry name" value="Palm_thioest"/>
    <property type="match status" value="1"/>
</dbReference>
<dbReference type="InterPro" id="IPR029058">
    <property type="entry name" value="AB_hydrolase_fold"/>
</dbReference>
<keyword evidence="4" id="KW-1185">Reference proteome</keyword>
<feature type="compositionally biased region" description="Low complexity" evidence="1">
    <location>
        <begin position="113"/>
        <end position="122"/>
    </location>
</feature>